<reference evidence="1" key="1">
    <citation type="submission" date="2025-08" db="UniProtKB">
        <authorList>
            <consortium name="Ensembl"/>
        </authorList>
    </citation>
    <scope>IDENTIFICATION</scope>
</reference>
<evidence type="ECO:0000313" key="2">
    <source>
        <dbReference type="Proteomes" id="UP000694555"/>
    </source>
</evidence>
<sequence>MQLVDTRRGVQYFTFEHHREYQQVQFKFLDAVESMDPNNIVLLLQMNPYHVDSLLQLSDVCRMQEDQEMARDLIERALYSLECAFHPVFSLTSGTCRLDYRRPENRAFFLALFKHLMFLEKRGCPRTALEFCKLILSLDPENDPLCVLLLIDFLSLRAREYTFLTRMFQEWESHRNLSQLPNFAFSVPLAYFFLSQQEECSELELSQARERAARLIQLALIMFPSVLMPLLDHCSVQPDARVASHSFFGLNAQISQPPALNQLTSLYVGRTHSLWKDPAVMAWLETNVHEVLRMVDARDPLVEESEHKRKMRYQSAPRNIYRHIILSEMKEATAALPLEVTSQPVMGFDPLPPLDSIVSYTRPERYLRHPSFLRWHSQHVPSTPSPPGLGACGYSELMSSSILEEEKPGLRCSPTGRMYRQDWSCRFSLVVTVGDGSCSQPLRQRPLKNFGCFLTEVVWGKDRFKRSQPWCTQTVEVTPIRFLCTDPAQSKPGSASNGCFAQRVASCWLPGVRNPQEPPSTLLQGWLRRAHVLSSISALPQPQREVEYQVAPLTMV</sequence>
<organism evidence="1 2">
    <name type="scientific">Buteo japonicus</name>
    <dbReference type="NCBI Taxonomy" id="224669"/>
    <lineage>
        <taxon>Eukaryota</taxon>
        <taxon>Metazoa</taxon>
        <taxon>Chordata</taxon>
        <taxon>Craniata</taxon>
        <taxon>Vertebrata</taxon>
        <taxon>Euteleostomi</taxon>
        <taxon>Archelosauria</taxon>
        <taxon>Archosauria</taxon>
        <taxon>Dinosauria</taxon>
        <taxon>Saurischia</taxon>
        <taxon>Theropoda</taxon>
        <taxon>Coelurosauria</taxon>
        <taxon>Aves</taxon>
        <taxon>Neognathae</taxon>
        <taxon>Neoaves</taxon>
        <taxon>Telluraves</taxon>
        <taxon>Accipitrimorphae</taxon>
        <taxon>Accipitriformes</taxon>
        <taxon>Accipitridae</taxon>
        <taxon>Accipitrinae</taxon>
        <taxon>Buteo</taxon>
    </lineage>
</organism>
<name>A0A8C0AYH7_9AVES</name>
<dbReference type="Proteomes" id="UP000694555">
    <property type="component" value="Unplaced"/>
</dbReference>
<evidence type="ECO:0000313" key="1">
    <source>
        <dbReference type="Ensembl" id="ENSBJAP00000009002.1"/>
    </source>
</evidence>
<dbReference type="SUPFAM" id="SSF48452">
    <property type="entry name" value="TPR-like"/>
    <property type="match status" value="1"/>
</dbReference>
<protein>
    <submittedName>
        <fullName evidence="1">Transcription factor 25</fullName>
    </submittedName>
</protein>
<dbReference type="InterPro" id="IPR006994">
    <property type="entry name" value="TCF25/Rqc1"/>
</dbReference>
<proteinExistence type="predicted"/>
<dbReference type="PANTHER" id="PTHR22684:SF0">
    <property type="entry name" value="RIBOSOME QUALITY CONTROL COMPLEX SUBUNIT TCF25"/>
    <property type="match status" value="1"/>
</dbReference>
<dbReference type="GO" id="GO:1990112">
    <property type="term" value="C:RQC complex"/>
    <property type="evidence" value="ECO:0007669"/>
    <property type="project" value="TreeGrafter"/>
</dbReference>
<keyword evidence="2" id="KW-1185">Reference proteome</keyword>
<dbReference type="Pfam" id="PF04910">
    <property type="entry name" value="Tcf25"/>
    <property type="match status" value="1"/>
</dbReference>
<dbReference type="Ensembl" id="ENSBJAT00000009263.1">
    <property type="protein sequence ID" value="ENSBJAP00000009002.1"/>
    <property type="gene ID" value="ENSBJAG00000006198.1"/>
</dbReference>
<dbReference type="PANTHER" id="PTHR22684">
    <property type="entry name" value="NULP1-RELATED"/>
    <property type="match status" value="1"/>
</dbReference>
<dbReference type="AlphaFoldDB" id="A0A8C0AYH7"/>
<reference evidence="1" key="2">
    <citation type="submission" date="2025-09" db="UniProtKB">
        <authorList>
            <consortium name="Ensembl"/>
        </authorList>
    </citation>
    <scope>IDENTIFICATION</scope>
</reference>
<accession>A0A8C0AYH7</accession>
<dbReference type="InterPro" id="IPR011990">
    <property type="entry name" value="TPR-like_helical_dom_sf"/>
</dbReference>